<dbReference type="Pfam" id="PF00970">
    <property type="entry name" value="FAD_binding_6"/>
    <property type="match status" value="1"/>
</dbReference>
<dbReference type="GeneID" id="99067913"/>
<dbReference type="GO" id="GO:0046872">
    <property type="term" value="F:metal ion binding"/>
    <property type="evidence" value="ECO:0007669"/>
    <property type="project" value="UniProtKB-KW"/>
</dbReference>
<name>A0A3G6TE21_9FLAO</name>
<dbReference type="InterPro" id="IPR001041">
    <property type="entry name" value="2Fe-2S_ferredoxin-type"/>
</dbReference>
<dbReference type="PROSITE" id="PS51085">
    <property type="entry name" value="2FE2S_FER_2"/>
    <property type="match status" value="1"/>
</dbReference>
<dbReference type="Gene3D" id="3.10.20.30">
    <property type="match status" value="1"/>
</dbReference>
<dbReference type="Proteomes" id="UP000271193">
    <property type="component" value="Chromosome"/>
</dbReference>
<evidence type="ECO:0000256" key="7">
    <source>
        <dbReference type="ARBA" id="ARBA00023004"/>
    </source>
</evidence>
<comment type="cofactor">
    <cofactor evidence="1">
        <name>FAD</name>
        <dbReference type="ChEBI" id="CHEBI:57692"/>
    </cofactor>
</comment>
<keyword evidence="4" id="KW-0479">Metal-binding</keyword>
<evidence type="ECO:0000256" key="4">
    <source>
        <dbReference type="ARBA" id="ARBA00022723"/>
    </source>
</evidence>
<evidence type="ECO:0000313" key="11">
    <source>
        <dbReference type="EMBL" id="AZB27481.1"/>
    </source>
</evidence>
<sequence>MEHIRNVFHKLKVIDKSFLTDEAVLLTFDVTEDLKDYFRFESGQYITLKSEINNKEIRRSYSICTSPEEHSLSVVVKAIDGGIFSNFIKDRIEIGDHLEVSIPEGRFVYNLSDKSAKNVFLVAAGSGITPIISIVKNILNNEPLSRVTLLFANKQIEDAIFYNQLKSLETQFKETLKVIYIFSQKKYDNYYFGRIDHAFLDTIIQQELETKSFSEYYTCGPEDLIKCVHDYLLSIEIPKEIIKSELFYSLESEIGIEETISEEIKSGKTTVEVIINEESHYVIVDHKSNILESLLNEGLDVPYSCKKGNCSSCVGKVILGTVDMKQTDILMDYEINEGFILSCQSVPTSEKLTISYDEY</sequence>
<evidence type="ECO:0000256" key="2">
    <source>
        <dbReference type="ARBA" id="ARBA00022630"/>
    </source>
</evidence>
<dbReference type="SUPFAM" id="SSF54292">
    <property type="entry name" value="2Fe-2S ferredoxin-like"/>
    <property type="match status" value="1"/>
</dbReference>
<dbReference type="InterPro" id="IPR001709">
    <property type="entry name" value="Flavoprot_Pyr_Nucl_cyt_Rdtase"/>
</dbReference>
<dbReference type="PROSITE" id="PS00197">
    <property type="entry name" value="2FE2S_FER_1"/>
    <property type="match status" value="1"/>
</dbReference>
<dbReference type="GO" id="GO:0016491">
    <property type="term" value="F:oxidoreductase activity"/>
    <property type="evidence" value="ECO:0007669"/>
    <property type="project" value="UniProtKB-KW"/>
</dbReference>
<dbReference type="PROSITE" id="PS51384">
    <property type="entry name" value="FAD_FR"/>
    <property type="match status" value="1"/>
</dbReference>
<protein>
    <submittedName>
        <fullName evidence="11">Ferredoxin--NADP reductase</fullName>
    </submittedName>
</protein>
<keyword evidence="8" id="KW-0411">Iron-sulfur</keyword>
<evidence type="ECO:0000259" key="9">
    <source>
        <dbReference type="PROSITE" id="PS51085"/>
    </source>
</evidence>
<dbReference type="InterPro" id="IPR050415">
    <property type="entry name" value="MRET"/>
</dbReference>
<dbReference type="EMBL" id="CP033932">
    <property type="protein sequence ID" value="AZB27481.1"/>
    <property type="molecule type" value="Genomic_DNA"/>
</dbReference>
<dbReference type="Gene3D" id="3.40.50.80">
    <property type="entry name" value="Nucleotide-binding domain of ferredoxin-NADP reductase (FNR) module"/>
    <property type="match status" value="1"/>
</dbReference>
<accession>A0A3G6TE21</accession>
<dbReference type="GO" id="GO:0050660">
    <property type="term" value="F:flavin adenine dinucleotide binding"/>
    <property type="evidence" value="ECO:0007669"/>
    <property type="project" value="TreeGrafter"/>
</dbReference>
<dbReference type="InterPro" id="IPR017927">
    <property type="entry name" value="FAD-bd_FR_type"/>
</dbReference>
<evidence type="ECO:0000256" key="3">
    <source>
        <dbReference type="ARBA" id="ARBA00022714"/>
    </source>
</evidence>
<dbReference type="PANTHER" id="PTHR47354">
    <property type="entry name" value="NADH OXIDOREDUCTASE HCR"/>
    <property type="match status" value="1"/>
</dbReference>
<dbReference type="Pfam" id="PF00111">
    <property type="entry name" value="Fer2"/>
    <property type="match status" value="1"/>
</dbReference>
<dbReference type="InterPro" id="IPR039261">
    <property type="entry name" value="FNR_nucleotide-bd"/>
</dbReference>
<dbReference type="PANTHER" id="PTHR47354:SF8">
    <property type="entry name" value="1,2-PHENYLACETYL-COA EPOXIDASE, SUBUNIT E"/>
    <property type="match status" value="1"/>
</dbReference>
<evidence type="ECO:0000256" key="1">
    <source>
        <dbReference type="ARBA" id="ARBA00001974"/>
    </source>
</evidence>
<dbReference type="PRINTS" id="PR00406">
    <property type="entry name" value="CYTB5RDTASE"/>
</dbReference>
<keyword evidence="12" id="KW-1185">Reference proteome</keyword>
<evidence type="ECO:0000256" key="8">
    <source>
        <dbReference type="ARBA" id="ARBA00023014"/>
    </source>
</evidence>
<dbReference type="AlphaFoldDB" id="A0A3G6TE21"/>
<keyword evidence="7" id="KW-0408">Iron</keyword>
<evidence type="ECO:0000313" key="12">
    <source>
        <dbReference type="Proteomes" id="UP000271193"/>
    </source>
</evidence>
<dbReference type="InterPro" id="IPR012675">
    <property type="entry name" value="Beta-grasp_dom_sf"/>
</dbReference>
<dbReference type="GO" id="GO:0051537">
    <property type="term" value="F:2 iron, 2 sulfur cluster binding"/>
    <property type="evidence" value="ECO:0007669"/>
    <property type="project" value="UniProtKB-KW"/>
</dbReference>
<dbReference type="KEGG" id="cben:EG339_24240"/>
<dbReference type="CDD" id="cd06214">
    <property type="entry name" value="PA_degradation_oxidoreductase_like"/>
    <property type="match status" value="1"/>
</dbReference>
<dbReference type="RefSeq" id="WP_123872570.1">
    <property type="nucleotide sequence ID" value="NZ_CP033932.1"/>
</dbReference>
<feature type="domain" description="FAD-binding FR-type" evidence="10">
    <location>
        <begin position="6"/>
        <end position="110"/>
    </location>
</feature>
<dbReference type="InterPro" id="IPR036010">
    <property type="entry name" value="2Fe-2S_ferredoxin-like_sf"/>
</dbReference>
<keyword evidence="3" id="KW-0001">2Fe-2S</keyword>
<dbReference type="InterPro" id="IPR001433">
    <property type="entry name" value="OxRdtase_FAD/NAD-bd"/>
</dbReference>
<dbReference type="CDD" id="cd00207">
    <property type="entry name" value="fer2"/>
    <property type="match status" value="1"/>
</dbReference>
<evidence type="ECO:0000259" key="10">
    <source>
        <dbReference type="PROSITE" id="PS51384"/>
    </source>
</evidence>
<keyword evidence="5" id="KW-0274">FAD</keyword>
<keyword evidence="6" id="KW-0560">Oxidoreductase</keyword>
<feature type="domain" description="2Fe-2S ferredoxin-type" evidence="9">
    <location>
        <begin position="269"/>
        <end position="359"/>
    </location>
</feature>
<dbReference type="SUPFAM" id="SSF63380">
    <property type="entry name" value="Riboflavin synthase domain-like"/>
    <property type="match status" value="1"/>
</dbReference>
<dbReference type="Pfam" id="PF00175">
    <property type="entry name" value="NAD_binding_1"/>
    <property type="match status" value="1"/>
</dbReference>
<evidence type="ECO:0000256" key="6">
    <source>
        <dbReference type="ARBA" id="ARBA00023002"/>
    </source>
</evidence>
<proteinExistence type="predicted"/>
<dbReference type="PRINTS" id="PR00371">
    <property type="entry name" value="FPNCR"/>
</dbReference>
<keyword evidence="2" id="KW-0285">Flavoprotein</keyword>
<dbReference type="InterPro" id="IPR008333">
    <property type="entry name" value="Cbr1-like_FAD-bd_dom"/>
</dbReference>
<dbReference type="SUPFAM" id="SSF52343">
    <property type="entry name" value="Ferredoxin reductase-like, C-terminal NADP-linked domain"/>
    <property type="match status" value="1"/>
</dbReference>
<dbReference type="Gene3D" id="2.40.30.10">
    <property type="entry name" value="Translation factors"/>
    <property type="match status" value="1"/>
</dbReference>
<reference evidence="12" key="1">
    <citation type="submission" date="2018-11" db="EMBL/GenBank/DDBJ databases">
        <title>Proposal to divide the Flavobacteriaceae and reorganize its genera based on Amino Acid Identity values calculated from whole genome sequences.</title>
        <authorList>
            <person name="Nicholson A.C."/>
            <person name="Gulvik C.A."/>
            <person name="Whitney A.M."/>
            <person name="Humrighouse B.W."/>
            <person name="Bell M."/>
            <person name="Holmes B."/>
            <person name="Steigerwalt A.G."/>
            <person name="Villarma A."/>
            <person name="Sheth M."/>
            <person name="Batra D."/>
            <person name="Pryor J."/>
            <person name="Bernardet J.-F."/>
            <person name="Hugo C."/>
            <person name="Kampfer P."/>
            <person name="Newman J."/>
            <person name="McQuiston J.R."/>
        </authorList>
    </citation>
    <scope>NUCLEOTIDE SEQUENCE [LARGE SCALE GENOMIC DNA]</scope>
    <source>
        <strain evidence="12">G0229</strain>
    </source>
</reference>
<dbReference type="InterPro" id="IPR017938">
    <property type="entry name" value="Riboflavin_synthase-like_b-brl"/>
</dbReference>
<organism evidence="11 12">
    <name type="scientific">Chryseobacterium bernardetii</name>
    <dbReference type="NCBI Taxonomy" id="1241978"/>
    <lineage>
        <taxon>Bacteria</taxon>
        <taxon>Pseudomonadati</taxon>
        <taxon>Bacteroidota</taxon>
        <taxon>Flavobacteriia</taxon>
        <taxon>Flavobacteriales</taxon>
        <taxon>Weeksellaceae</taxon>
        <taxon>Chryseobacterium group</taxon>
        <taxon>Chryseobacterium</taxon>
    </lineage>
</organism>
<gene>
    <name evidence="11" type="ORF">EG339_24240</name>
</gene>
<evidence type="ECO:0000256" key="5">
    <source>
        <dbReference type="ARBA" id="ARBA00022827"/>
    </source>
</evidence>
<dbReference type="InterPro" id="IPR006058">
    <property type="entry name" value="2Fe2S_fd_BS"/>
</dbReference>